<evidence type="ECO:0000313" key="4">
    <source>
        <dbReference type="Proteomes" id="UP000199664"/>
    </source>
</evidence>
<feature type="transmembrane region" description="Helical" evidence="1">
    <location>
        <begin position="123"/>
        <end position="140"/>
    </location>
</feature>
<sequence length="157" mass="17049">MRFNDAAVGFVFILIAAAMIAMTFSFSAFPGQQYGPSLFPRILGAGIIGCSALLIVRGLRERAAGGRWLALDEWTGEPRRVASFALMLGAMAFYVLASEPLGFIPCALLVQLVLFLWFGVRPITAVVVAVVMTGLVYWFFSSLMRVPLPRGVLDSVL</sequence>
<evidence type="ECO:0000313" key="3">
    <source>
        <dbReference type="EMBL" id="SEL21971.1"/>
    </source>
</evidence>
<dbReference type="OrthoDB" id="6174504at2"/>
<keyword evidence="1" id="KW-1133">Transmembrane helix</keyword>
<dbReference type="EMBL" id="FOAN01000003">
    <property type="protein sequence ID" value="SEL21971.1"/>
    <property type="molecule type" value="Genomic_DNA"/>
</dbReference>
<feature type="transmembrane region" description="Helical" evidence="1">
    <location>
        <begin position="7"/>
        <end position="26"/>
    </location>
</feature>
<dbReference type="RefSeq" id="WP_091832810.1">
    <property type="nucleotide sequence ID" value="NZ_FOAN01000003.1"/>
</dbReference>
<evidence type="ECO:0000259" key="2">
    <source>
        <dbReference type="Pfam" id="PF07331"/>
    </source>
</evidence>
<reference evidence="4" key="1">
    <citation type="submission" date="2016-10" db="EMBL/GenBank/DDBJ databases">
        <authorList>
            <person name="Varghese N."/>
            <person name="Submissions S."/>
        </authorList>
    </citation>
    <scope>NUCLEOTIDE SEQUENCE [LARGE SCALE GENOMIC DNA]</scope>
    <source>
        <strain evidence="4">LMG 26383,CCUG 61248,R- 45681</strain>
    </source>
</reference>
<name>A0A1H7NF71_9HYPH</name>
<keyword evidence="1" id="KW-0472">Membrane</keyword>
<dbReference type="InterPro" id="IPR009936">
    <property type="entry name" value="DUF1468"/>
</dbReference>
<evidence type="ECO:0000256" key="1">
    <source>
        <dbReference type="SAM" id="Phobius"/>
    </source>
</evidence>
<organism evidence="3 4">
    <name type="scientific">Bosea lupini</name>
    <dbReference type="NCBI Taxonomy" id="1036779"/>
    <lineage>
        <taxon>Bacteria</taxon>
        <taxon>Pseudomonadati</taxon>
        <taxon>Pseudomonadota</taxon>
        <taxon>Alphaproteobacteria</taxon>
        <taxon>Hyphomicrobiales</taxon>
        <taxon>Boseaceae</taxon>
        <taxon>Bosea</taxon>
    </lineage>
</organism>
<dbReference type="Pfam" id="PF07331">
    <property type="entry name" value="TctB"/>
    <property type="match status" value="1"/>
</dbReference>
<proteinExistence type="predicted"/>
<gene>
    <name evidence="3" type="ORF">SAMN04515666_103112</name>
</gene>
<feature type="transmembrane region" description="Helical" evidence="1">
    <location>
        <begin position="38"/>
        <end position="59"/>
    </location>
</feature>
<dbReference type="STRING" id="1036779.SAMN04515666_103112"/>
<dbReference type="Proteomes" id="UP000199664">
    <property type="component" value="Unassembled WGS sequence"/>
</dbReference>
<accession>A0A1H7NF71</accession>
<keyword evidence="1" id="KW-0812">Transmembrane</keyword>
<feature type="transmembrane region" description="Helical" evidence="1">
    <location>
        <begin position="80"/>
        <end position="96"/>
    </location>
</feature>
<dbReference type="AlphaFoldDB" id="A0A1H7NF71"/>
<protein>
    <submittedName>
        <fullName evidence="3">Putative tricarboxylic transport membrane protein</fullName>
    </submittedName>
</protein>
<feature type="domain" description="DUF1468" evidence="2">
    <location>
        <begin position="7"/>
        <end position="149"/>
    </location>
</feature>
<keyword evidence="4" id="KW-1185">Reference proteome</keyword>